<reference evidence="2 3" key="1">
    <citation type="submission" date="2021-03" db="EMBL/GenBank/DDBJ databases">
        <title>Genomic Encyclopedia of Type Strains, Phase IV (KMG-IV): sequencing the most valuable type-strain genomes for metagenomic binning, comparative biology and taxonomic classification.</title>
        <authorList>
            <person name="Goeker M."/>
        </authorList>
    </citation>
    <scope>NUCLEOTIDE SEQUENCE [LARGE SCALE GENOMIC DNA]</scope>
    <source>
        <strain evidence="2 3">DSM 25790</strain>
    </source>
</reference>
<comment type="caution">
    <text evidence="2">The sequence shown here is derived from an EMBL/GenBank/DDBJ whole genome shotgun (WGS) entry which is preliminary data.</text>
</comment>
<keyword evidence="3" id="KW-1185">Reference proteome</keyword>
<dbReference type="Proteomes" id="UP001519294">
    <property type="component" value="Unassembled WGS sequence"/>
</dbReference>
<evidence type="ECO:0000313" key="3">
    <source>
        <dbReference type="Proteomes" id="UP001519294"/>
    </source>
</evidence>
<dbReference type="RefSeq" id="WP_029268592.1">
    <property type="nucleotide sequence ID" value="NZ_JAGIKX010000002.1"/>
</dbReference>
<protein>
    <submittedName>
        <fullName evidence="2">Spore coat protein YsxE</fullName>
    </submittedName>
</protein>
<sequence length="329" mass="38907">MEKINDVLEAYAISPLKMDQISSNTVRIEDAQKMYALKRSALTKESIENWEHVLHQAKVKNIVNVLPVYLTKQGHLYKEIDGTIFYLTPWIKAGKFNVKQLYQSIGRVHAATKVTYSVETENMNNQFHTYMNRCEEAQQILLHYLGDFEKVRYMSPFELLVCTQYKDLELILKENQKRVKQFLEEFNRDPTWNYCLCHGNLLTSHHLDVQIINWEKAHYENPIHDLAYFFNHEVNSYDIDIEALLESFSTYMKENELTLSELYLLAIYLLDTSEYITVVEQYINRNSSLSMINQVKALQRIYRRLTFGLRFSEYVGKVYDTIDLDDIES</sequence>
<keyword evidence="2" id="KW-0946">Virion</keyword>
<gene>
    <name evidence="2" type="ORF">J2Z81_000586</name>
</gene>
<dbReference type="InterPro" id="IPR002575">
    <property type="entry name" value="Aminoglycoside_PTrfase"/>
</dbReference>
<evidence type="ECO:0000259" key="1">
    <source>
        <dbReference type="Pfam" id="PF01636"/>
    </source>
</evidence>
<keyword evidence="2" id="KW-0167">Capsid protein</keyword>
<proteinExistence type="predicted"/>
<dbReference type="Pfam" id="PF01636">
    <property type="entry name" value="APH"/>
    <property type="match status" value="1"/>
</dbReference>
<dbReference type="Gene3D" id="3.90.1200.10">
    <property type="match status" value="1"/>
</dbReference>
<evidence type="ECO:0000313" key="2">
    <source>
        <dbReference type="EMBL" id="MBP2256653.1"/>
    </source>
</evidence>
<dbReference type="PANTHER" id="PTHR39179:SF3">
    <property type="entry name" value="COTS-RELATED PROTEIN"/>
    <property type="match status" value="1"/>
</dbReference>
<dbReference type="InterPro" id="IPR047175">
    <property type="entry name" value="CotS-like"/>
</dbReference>
<dbReference type="InterPro" id="IPR011009">
    <property type="entry name" value="Kinase-like_dom_sf"/>
</dbReference>
<accession>A0ABS4S583</accession>
<dbReference type="Gene3D" id="3.30.200.20">
    <property type="entry name" value="Phosphorylase Kinase, domain 1"/>
    <property type="match status" value="1"/>
</dbReference>
<organism evidence="2 3">
    <name type="scientific">Virgibacillus alimentarius</name>
    <dbReference type="NCBI Taxonomy" id="698769"/>
    <lineage>
        <taxon>Bacteria</taxon>
        <taxon>Bacillati</taxon>
        <taxon>Bacillota</taxon>
        <taxon>Bacilli</taxon>
        <taxon>Bacillales</taxon>
        <taxon>Bacillaceae</taxon>
        <taxon>Virgibacillus</taxon>
    </lineage>
</organism>
<dbReference type="SUPFAM" id="SSF56112">
    <property type="entry name" value="Protein kinase-like (PK-like)"/>
    <property type="match status" value="1"/>
</dbReference>
<dbReference type="EMBL" id="JAGIKX010000002">
    <property type="protein sequence ID" value="MBP2256653.1"/>
    <property type="molecule type" value="Genomic_DNA"/>
</dbReference>
<dbReference type="PANTHER" id="PTHR39179">
    <property type="entry name" value="SPORE COAT PROTEIN I"/>
    <property type="match status" value="1"/>
</dbReference>
<feature type="domain" description="Aminoglycoside phosphotransferase" evidence="1">
    <location>
        <begin position="22"/>
        <end position="232"/>
    </location>
</feature>
<name>A0ABS4S583_9BACI</name>